<evidence type="ECO:0000256" key="1">
    <source>
        <dbReference type="ARBA" id="ARBA00004167"/>
    </source>
</evidence>
<dbReference type="CDD" id="cd12087">
    <property type="entry name" value="TM_EGFR-like"/>
    <property type="match status" value="1"/>
</dbReference>
<evidence type="ECO:0000256" key="6">
    <source>
        <dbReference type="SAM" id="Phobius"/>
    </source>
</evidence>
<dbReference type="PANTHER" id="PTHR15549:SF26">
    <property type="entry name" value="AXIAL BUDDING PATTERN PROTEIN 2-RELATED"/>
    <property type="match status" value="1"/>
</dbReference>
<keyword evidence="4 6" id="KW-0472">Membrane</keyword>
<reference evidence="8" key="1">
    <citation type="submission" date="2022-11" db="EMBL/GenBank/DDBJ databases">
        <authorList>
            <person name="Petersen C."/>
        </authorList>
    </citation>
    <scope>NUCLEOTIDE SEQUENCE</scope>
    <source>
        <strain evidence="8">IBT 30761</strain>
    </source>
</reference>
<accession>A0A9W9JUU3</accession>
<dbReference type="PANTHER" id="PTHR15549">
    <property type="entry name" value="PAIRED IMMUNOGLOBULIN-LIKE TYPE 2 RECEPTOR"/>
    <property type="match status" value="1"/>
</dbReference>
<sequence>MVNPSLYILPFIPLANAWTFLYTNATDNATIFHQTGTQNCTAIDLAKGKEFSWDPENSNLCISIYYDDTCMNRGGISCPAWKKNSSNNFHGIQIFTNDDAASASISPAPTQTIFTSASLSSTSTSLTTGTSAAGTSAGSSTSSLSSGAIAGIAIGVVAAILLIGGLLFFIGRMNRKNATPESPAPKGPYKPTLADMQSAVPPHEFAMGTGNSEKMPPSSRGRPVPGSKVVELPGDYRTVELENSPVSEMDVHTADVKFNRF</sequence>
<gene>
    <name evidence="8" type="ORF">N7532_011289</name>
</gene>
<dbReference type="RefSeq" id="XP_056468768.1">
    <property type="nucleotide sequence ID" value="XM_056623780.1"/>
</dbReference>
<organism evidence="8 9">
    <name type="scientific">Penicillium argentinense</name>
    <dbReference type="NCBI Taxonomy" id="1131581"/>
    <lineage>
        <taxon>Eukaryota</taxon>
        <taxon>Fungi</taxon>
        <taxon>Dikarya</taxon>
        <taxon>Ascomycota</taxon>
        <taxon>Pezizomycotina</taxon>
        <taxon>Eurotiomycetes</taxon>
        <taxon>Eurotiomycetidae</taxon>
        <taxon>Eurotiales</taxon>
        <taxon>Aspergillaceae</taxon>
        <taxon>Penicillium</taxon>
    </lineage>
</organism>
<name>A0A9W9JUU3_9EURO</name>
<proteinExistence type="predicted"/>
<feature type="region of interest" description="Disordered" evidence="5">
    <location>
        <begin position="202"/>
        <end position="230"/>
    </location>
</feature>
<dbReference type="EMBL" id="JAPQKI010000011">
    <property type="protein sequence ID" value="KAJ5082246.1"/>
    <property type="molecule type" value="Genomic_DNA"/>
</dbReference>
<dbReference type="GO" id="GO:0071944">
    <property type="term" value="C:cell periphery"/>
    <property type="evidence" value="ECO:0007669"/>
    <property type="project" value="UniProtKB-ARBA"/>
</dbReference>
<dbReference type="GeneID" id="81362759"/>
<feature type="chain" id="PRO_5040886746" evidence="7">
    <location>
        <begin position="18"/>
        <end position="261"/>
    </location>
</feature>
<feature type="compositionally biased region" description="Low complexity" evidence="5">
    <location>
        <begin position="216"/>
        <end position="227"/>
    </location>
</feature>
<protein>
    <submittedName>
        <fullName evidence="8">Uncharacterized protein</fullName>
    </submittedName>
</protein>
<evidence type="ECO:0000256" key="2">
    <source>
        <dbReference type="ARBA" id="ARBA00022692"/>
    </source>
</evidence>
<dbReference type="AlphaFoldDB" id="A0A9W9JUU3"/>
<dbReference type="GO" id="GO:0016020">
    <property type="term" value="C:membrane"/>
    <property type="evidence" value="ECO:0007669"/>
    <property type="project" value="UniProtKB-SubCell"/>
</dbReference>
<feature type="region of interest" description="Disordered" evidence="5">
    <location>
        <begin position="122"/>
        <end position="142"/>
    </location>
</feature>
<keyword evidence="9" id="KW-1185">Reference proteome</keyword>
<feature type="signal peptide" evidence="7">
    <location>
        <begin position="1"/>
        <end position="17"/>
    </location>
</feature>
<evidence type="ECO:0000256" key="5">
    <source>
        <dbReference type="SAM" id="MobiDB-lite"/>
    </source>
</evidence>
<evidence type="ECO:0000256" key="7">
    <source>
        <dbReference type="SAM" id="SignalP"/>
    </source>
</evidence>
<dbReference type="OrthoDB" id="4505626at2759"/>
<dbReference type="InterPro" id="IPR051694">
    <property type="entry name" value="Immunoregulatory_rcpt-like"/>
</dbReference>
<feature type="transmembrane region" description="Helical" evidence="6">
    <location>
        <begin position="148"/>
        <end position="170"/>
    </location>
</feature>
<comment type="subcellular location">
    <subcellularLocation>
        <location evidence="1">Membrane</location>
        <topology evidence="1">Single-pass membrane protein</topology>
    </subcellularLocation>
</comment>
<evidence type="ECO:0000256" key="4">
    <source>
        <dbReference type="ARBA" id="ARBA00023136"/>
    </source>
</evidence>
<comment type="caution">
    <text evidence="8">The sequence shown here is derived from an EMBL/GenBank/DDBJ whole genome shotgun (WGS) entry which is preliminary data.</text>
</comment>
<keyword evidence="2 6" id="KW-0812">Transmembrane</keyword>
<evidence type="ECO:0000313" key="9">
    <source>
        <dbReference type="Proteomes" id="UP001149074"/>
    </source>
</evidence>
<dbReference type="Proteomes" id="UP001149074">
    <property type="component" value="Unassembled WGS sequence"/>
</dbReference>
<evidence type="ECO:0000256" key="3">
    <source>
        <dbReference type="ARBA" id="ARBA00022989"/>
    </source>
</evidence>
<reference evidence="8" key="2">
    <citation type="journal article" date="2023" name="IMA Fungus">
        <title>Comparative genomic study of the Penicillium genus elucidates a diverse pangenome and 15 lateral gene transfer events.</title>
        <authorList>
            <person name="Petersen C."/>
            <person name="Sorensen T."/>
            <person name="Nielsen M.R."/>
            <person name="Sondergaard T.E."/>
            <person name="Sorensen J.L."/>
            <person name="Fitzpatrick D.A."/>
            <person name="Frisvad J.C."/>
            <person name="Nielsen K.L."/>
        </authorList>
    </citation>
    <scope>NUCLEOTIDE SEQUENCE</scope>
    <source>
        <strain evidence="8">IBT 30761</strain>
    </source>
</reference>
<evidence type="ECO:0000313" key="8">
    <source>
        <dbReference type="EMBL" id="KAJ5082246.1"/>
    </source>
</evidence>
<keyword evidence="7" id="KW-0732">Signal</keyword>
<keyword evidence="3 6" id="KW-1133">Transmembrane helix</keyword>